<dbReference type="InterPro" id="IPR006994">
    <property type="entry name" value="TCF25/Rqc1"/>
</dbReference>
<dbReference type="Proteomes" id="UP001174909">
    <property type="component" value="Unassembled WGS sequence"/>
</dbReference>
<proteinExistence type="predicted"/>
<sequence>MQSRGSNVALMCARARSAARATTLSPRRYCGSPDQGKGKKESLNPEKDPLCALLIIDYCAVRGGEYRFLIDLFHAWEPHRNLSQLPNFAFSVPLAMFHSQNREEKEGESGGETEANKRLQDALLMFPCLLPILLDKCGVTLDPAVTSHSFFIEREPNGLKRSMLRGATLYGKSHDKDPLNTDFRAKAVKRYSRVPRNIYRHILISDLDRVVSALPPDMTQTSINSYDPLPPPASTCGYERPQIQRGPGAGDVAENPLILLLRSLLPNYNHMAEGGRQQGGGGGGVGIGAMIHRHVDRVRQYYEDYYAQHEGEENVPPPPPPPPADLRRERMRELLGGLDDVHQDLMAALRNIVGGLAAPNEHSDSSSSADEAA</sequence>
<dbReference type="GO" id="GO:1990112">
    <property type="term" value="C:RQC complex"/>
    <property type="evidence" value="ECO:0007669"/>
    <property type="project" value="TreeGrafter"/>
</dbReference>
<dbReference type="PANTHER" id="PTHR22684:SF0">
    <property type="entry name" value="RIBOSOME QUALITY CONTROL COMPLEX SUBUNIT TCF25"/>
    <property type="match status" value="1"/>
</dbReference>
<accession>A0AA35T5Z9</accession>
<dbReference type="EMBL" id="CASHTH010003185">
    <property type="protein sequence ID" value="CAI8041386.1"/>
    <property type="molecule type" value="Genomic_DNA"/>
</dbReference>
<dbReference type="AlphaFoldDB" id="A0AA35T5Z9"/>
<evidence type="ECO:0000256" key="1">
    <source>
        <dbReference type="SAM" id="MobiDB-lite"/>
    </source>
</evidence>
<keyword evidence="3" id="KW-1185">Reference proteome</keyword>
<evidence type="ECO:0000313" key="2">
    <source>
        <dbReference type="EMBL" id="CAI8041386.1"/>
    </source>
</evidence>
<dbReference type="PANTHER" id="PTHR22684">
    <property type="entry name" value="NULP1-RELATED"/>
    <property type="match status" value="1"/>
</dbReference>
<evidence type="ECO:0000313" key="3">
    <source>
        <dbReference type="Proteomes" id="UP001174909"/>
    </source>
</evidence>
<comment type="caution">
    <text evidence="2">The sequence shown here is derived from an EMBL/GenBank/DDBJ whole genome shotgun (WGS) entry which is preliminary data.</text>
</comment>
<name>A0AA35T5Z9_GEOBA</name>
<organism evidence="2 3">
    <name type="scientific">Geodia barretti</name>
    <name type="common">Barrett's horny sponge</name>
    <dbReference type="NCBI Taxonomy" id="519541"/>
    <lineage>
        <taxon>Eukaryota</taxon>
        <taxon>Metazoa</taxon>
        <taxon>Porifera</taxon>
        <taxon>Demospongiae</taxon>
        <taxon>Heteroscleromorpha</taxon>
        <taxon>Tetractinellida</taxon>
        <taxon>Astrophorina</taxon>
        <taxon>Geodiidae</taxon>
        <taxon>Geodia</taxon>
    </lineage>
</organism>
<gene>
    <name evidence="2" type="ORF">GBAR_LOCUS23016</name>
</gene>
<protein>
    <submittedName>
        <fullName evidence="2">Transcription factor 25</fullName>
    </submittedName>
</protein>
<feature type="region of interest" description="Disordered" evidence="1">
    <location>
        <begin position="24"/>
        <end position="43"/>
    </location>
</feature>
<dbReference type="Pfam" id="PF04910">
    <property type="entry name" value="Tcf25"/>
    <property type="match status" value="2"/>
</dbReference>
<reference evidence="2" key="1">
    <citation type="submission" date="2023-03" db="EMBL/GenBank/DDBJ databases">
        <authorList>
            <person name="Steffen K."/>
            <person name="Cardenas P."/>
        </authorList>
    </citation>
    <scope>NUCLEOTIDE SEQUENCE</scope>
</reference>